<keyword evidence="5 9" id="KW-1133">Transmembrane helix</keyword>
<feature type="region of interest" description="Disordered" evidence="8">
    <location>
        <begin position="130"/>
        <end position="158"/>
    </location>
</feature>
<evidence type="ECO:0000256" key="7">
    <source>
        <dbReference type="RuleBase" id="RU000540"/>
    </source>
</evidence>
<dbReference type="GO" id="GO:0019915">
    <property type="term" value="P:lipid storage"/>
    <property type="evidence" value="ECO:0007669"/>
    <property type="project" value="TreeGrafter"/>
</dbReference>
<dbReference type="GO" id="GO:0050826">
    <property type="term" value="P:response to freezing"/>
    <property type="evidence" value="ECO:0007669"/>
    <property type="project" value="TreeGrafter"/>
</dbReference>
<comment type="function">
    <text evidence="1">May have a structural role to stabilize the lipid body during desiccation of the seed by preventing coalescence of the oil. Probably interacts with both lipid and phospholipid moieties of lipid bodies. May also provide recognition signals for specific lipase anchorage in lipolysis during seedling growth.</text>
</comment>
<evidence type="ECO:0000256" key="8">
    <source>
        <dbReference type="SAM" id="MobiDB-lite"/>
    </source>
</evidence>
<dbReference type="Pfam" id="PF01277">
    <property type="entry name" value="Oleosin"/>
    <property type="match status" value="1"/>
</dbReference>
<accession>A0AB40CTG8</accession>
<protein>
    <recommendedName>
        <fullName evidence="7">Oleosin</fullName>
    </recommendedName>
</protein>
<evidence type="ECO:0000256" key="3">
    <source>
        <dbReference type="ARBA" id="ARBA00022677"/>
    </source>
</evidence>
<dbReference type="InterPro" id="IPR000136">
    <property type="entry name" value="Oleosin"/>
</dbReference>
<dbReference type="AlphaFoldDB" id="A0AB40CTG8"/>
<dbReference type="GO" id="GO:0010344">
    <property type="term" value="P:seed oilbody biogenesis"/>
    <property type="evidence" value="ECO:0007669"/>
    <property type="project" value="TreeGrafter"/>
</dbReference>
<gene>
    <name evidence="11" type="primary">LOC120280547</name>
</gene>
<organism evidence="10 11">
    <name type="scientific">Dioscorea cayennensis subsp. rotundata</name>
    <name type="common">White Guinea yam</name>
    <name type="synonym">Dioscorea rotundata</name>
    <dbReference type="NCBI Taxonomy" id="55577"/>
    <lineage>
        <taxon>Eukaryota</taxon>
        <taxon>Viridiplantae</taxon>
        <taxon>Streptophyta</taxon>
        <taxon>Embryophyta</taxon>
        <taxon>Tracheophyta</taxon>
        <taxon>Spermatophyta</taxon>
        <taxon>Magnoliopsida</taxon>
        <taxon>Liliopsida</taxon>
        <taxon>Dioscoreales</taxon>
        <taxon>Dioscoreaceae</taxon>
        <taxon>Dioscorea</taxon>
    </lineage>
</organism>
<evidence type="ECO:0000256" key="1">
    <source>
        <dbReference type="ARBA" id="ARBA00002582"/>
    </source>
</evidence>
<evidence type="ECO:0000256" key="6">
    <source>
        <dbReference type="ARBA" id="ARBA00023136"/>
    </source>
</evidence>
<evidence type="ECO:0000313" key="10">
    <source>
        <dbReference type="Proteomes" id="UP001515500"/>
    </source>
</evidence>
<reference evidence="11" key="1">
    <citation type="submission" date="2025-08" db="UniProtKB">
        <authorList>
            <consortium name="RefSeq"/>
        </authorList>
    </citation>
    <scope>IDENTIFICATION</scope>
</reference>
<dbReference type="GeneID" id="120280547"/>
<feature type="transmembrane region" description="Helical" evidence="9">
    <location>
        <begin position="34"/>
        <end position="56"/>
    </location>
</feature>
<keyword evidence="6 9" id="KW-0472">Membrane</keyword>
<comment type="similarity">
    <text evidence="2 7">Belongs to the oleosin family.</text>
</comment>
<keyword evidence="4 9" id="KW-0812">Transmembrane</keyword>
<dbReference type="PANTHER" id="PTHR33203">
    <property type="entry name" value="OLEOSIN"/>
    <property type="match status" value="1"/>
</dbReference>
<evidence type="ECO:0000256" key="5">
    <source>
        <dbReference type="ARBA" id="ARBA00022989"/>
    </source>
</evidence>
<sequence length="158" mass="16595">MAEHEGQRQHARYQQEGMKGILPDKGQGPSASKVLAVATLLPVGGTLLGLSGVTLAGTVLGLAVATPLFLLFSPVLVPAAITIGLAVLGFLTSGAFGLTALSALSWILNYLRRARMPEHMEHAKRRMAEATGQVGQRAREAGQAMQSKVQEGGGVRRE</sequence>
<dbReference type="GO" id="GO:0012511">
    <property type="term" value="C:monolayer-surrounded lipid storage body"/>
    <property type="evidence" value="ECO:0007669"/>
    <property type="project" value="InterPro"/>
</dbReference>
<evidence type="ECO:0000256" key="9">
    <source>
        <dbReference type="SAM" id="Phobius"/>
    </source>
</evidence>
<keyword evidence="3 7" id="KW-0551">Lipid droplet</keyword>
<feature type="transmembrane region" description="Helical" evidence="9">
    <location>
        <begin position="94"/>
        <end position="111"/>
    </location>
</feature>
<comment type="subcellular location">
    <subcellularLocation>
        <location evidence="7">Lipid droplet</location>
    </subcellularLocation>
    <subcellularLocation>
        <location evidence="7">Membrane</location>
        <topology evidence="7">Multi-pass membrane protein</topology>
    </subcellularLocation>
</comment>
<dbReference type="GO" id="GO:0016020">
    <property type="term" value="C:membrane"/>
    <property type="evidence" value="ECO:0007669"/>
    <property type="project" value="UniProtKB-SubCell"/>
</dbReference>
<evidence type="ECO:0000256" key="2">
    <source>
        <dbReference type="ARBA" id="ARBA00010858"/>
    </source>
</evidence>
<dbReference type="Proteomes" id="UP001515500">
    <property type="component" value="Chromosome 17"/>
</dbReference>
<dbReference type="RefSeq" id="XP_039143348.1">
    <property type="nucleotide sequence ID" value="XM_039287414.1"/>
</dbReference>
<feature type="transmembrane region" description="Helical" evidence="9">
    <location>
        <begin position="68"/>
        <end position="88"/>
    </location>
</feature>
<dbReference type="PANTHER" id="PTHR33203:SF44">
    <property type="entry name" value="OLEOSIN 20.3 KDA"/>
    <property type="match status" value="1"/>
</dbReference>
<evidence type="ECO:0000313" key="11">
    <source>
        <dbReference type="RefSeq" id="XP_039143348.1"/>
    </source>
</evidence>
<keyword evidence="10" id="KW-1185">Reference proteome</keyword>
<evidence type="ECO:0000256" key="4">
    <source>
        <dbReference type="ARBA" id="ARBA00022692"/>
    </source>
</evidence>
<proteinExistence type="inferred from homology"/>
<name>A0AB40CTG8_DIOCR</name>
<dbReference type="PROSITE" id="PS00811">
    <property type="entry name" value="OLEOSINS"/>
    <property type="match status" value="1"/>
</dbReference>